<dbReference type="Proteomes" id="UP000485058">
    <property type="component" value="Unassembled WGS sequence"/>
</dbReference>
<proteinExistence type="predicted"/>
<name>A0A6A0AEW5_HAELA</name>
<evidence type="ECO:0000313" key="1">
    <source>
        <dbReference type="EMBL" id="GFH30397.1"/>
    </source>
</evidence>
<dbReference type="EMBL" id="BLLF01004877">
    <property type="protein sequence ID" value="GFH30397.1"/>
    <property type="molecule type" value="Genomic_DNA"/>
</dbReference>
<accession>A0A6A0AEW5</accession>
<sequence>MVVAWQALSLDTADPTSAFTTATAAAAEPVAGDQLGAVLTNKRLLLVNGLLQLHAALPLSPLTVAWPMTSVLWAGPLLLGLMADGRVLGVTASGASHTVCHVVGSPSTMLLAATPDTLLLLRPSQRGANPGSPVPGKPAAADACVGGGGAEAWEVVARPTSLVQSLLM</sequence>
<reference evidence="1 2" key="1">
    <citation type="submission" date="2020-02" db="EMBL/GenBank/DDBJ databases">
        <title>Draft genome sequence of Haematococcus lacustris strain NIES-144.</title>
        <authorList>
            <person name="Morimoto D."/>
            <person name="Nakagawa S."/>
            <person name="Yoshida T."/>
            <person name="Sawayama S."/>
        </authorList>
    </citation>
    <scope>NUCLEOTIDE SEQUENCE [LARGE SCALE GENOMIC DNA]</scope>
    <source>
        <strain evidence="1 2">NIES-144</strain>
    </source>
</reference>
<gene>
    <name evidence="1" type="ORF">HaLaN_29247</name>
</gene>
<organism evidence="1 2">
    <name type="scientific">Haematococcus lacustris</name>
    <name type="common">Green alga</name>
    <name type="synonym">Haematococcus pluvialis</name>
    <dbReference type="NCBI Taxonomy" id="44745"/>
    <lineage>
        <taxon>Eukaryota</taxon>
        <taxon>Viridiplantae</taxon>
        <taxon>Chlorophyta</taxon>
        <taxon>core chlorophytes</taxon>
        <taxon>Chlorophyceae</taxon>
        <taxon>CS clade</taxon>
        <taxon>Chlamydomonadales</taxon>
        <taxon>Haematococcaceae</taxon>
        <taxon>Haematococcus</taxon>
    </lineage>
</organism>
<protein>
    <submittedName>
        <fullName evidence="1">Uncharacterized protein</fullName>
    </submittedName>
</protein>
<dbReference type="AlphaFoldDB" id="A0A6A0AEW5"/>
<evidence type="ECO:0000313" key="2">
    <source>
        <dbReference type="Proteomes" id="UP000485058"/>
    </source>
</evidence>
<comment type="caution">
    <text evidence="1">The sequence shown here is derived from an EMBL/GenBank/DDBJ whole genome shotgun (WGS) entry which is preliminary data.</text>
</comment>
<keyword evidence="2" id="KW-1185">Reference proteome</keyword>